<comment type="caution">
    <text evidence="3">The sequence shown here is derived from an EMBL/GenBank/DDBJ whole genome shotgun (WGS) entry which is preliminary data.</text>
</comment>
<dbReference type="InterPro" id="IPR052895">
    <property type="entry name" value="HetReg/Transcr_Mod"/>
</dbReference>
<feature type="domain" description="Heterokaryon incompatibility" evidence="2">
    <location>
        <begin position="149"/>
        <end position="276"/>
    </location>
</feature>
<gene>
    <name evidence="3" type="primary">ANKRD17_1</name>
    <name evidence="3" type="ORF">DIS24_g5908</name>
</gene>
<organism evidence="3 4">
    <name type="scientific">Lasiodiplodia hormozganensis</name>
    <dbReference type="NCBI Taxonomy" id="869390"/>
    <lineage>
        <taxon>Eukaryota</taxon>
        <taxon>Fungi</taxon>
        <taxon>Dikarya</taxon>
        <taxon>Ascomycota</taxon>
        <taxon>Pezizomycotina</taxon>
        <taxon>Dothideomycetes</taxon>
        <taxon>Dothideomycetes incertae sedis</taxon>
        <taxon>Botryosphaeriales</taxon>
        <taxon>Botryosphaeriaceae</taxon>
        <taxon>Lasiodiplodia</taxon>
    </lineage>
</organism>
<dbReference type="InterPro" id="IPR036770">
    <property type="entry name" value="Ankyrin_rpt-contain_sf"/>
</dbReference>
<evidence type="ECO:0000259" key="2">
    <source>
        <dbReference type="Pfam" id="PF06985"/>
    </source>
</evidence>
<evidence type="ECO:0000313" key="3">
    <source>
        <dbReference type="EMBL" id="KAK0653597.1"/>
    </source>
</evidence>
<dbReference type="Pfam" id="PF12796">
    <property type="entry name" value="Ank_2"/>
    <property type="match status" value="1"/>
</dbReference>
<accession>A0AA39YJ56</accession>
<dbReference type="Pfam" id="PF06985">
    <property type="entry name" value="HET"/>
    <property type="match status" value="1"/>
</dbReference>
<protein>
    <submittedName>
        <fullName evidence="3">Ankyrin repeat domain-containing protein 17</fullName>
    </submittedName>
</protein>
<dbReference type="PANTHER" id="PTHR24148:SF82">
    <property type="entry name" value="HETEROKARYON INCOMPATIBILITY DOMAIN-CONTAINING PROTEIN"/>
    <property type="match status" value="1"/>
</dbReference>
<feature type="repeat" description="ANK" evidence="1">
    <location>
        <begin position="69"/>
        <end position="101"/>
    </location>
</feature>
<proteinExistence type="predicted"/>
<keyword evidence="4" id="KW-1185">Reference proteome</keyword>
<dbReference type="Gene3D" id="1.25.40.20">
    <property type="entry name" value="Ankyrin repeat-containing domain"/>
    <property type="match status" value="1"/>
</dbReference>
<dbReference type="PROSITE" id="PS50297">
    <property type="entry name" value="ANK_REP_REGION"/>
    <property type="match status" value="1"/>
</dbReference>
<dbReference type="SMART" id="SM00248">
    <property type="entry name" value="ANK"/>
    <property type="match status" value="2"/>
</dbReference>
<evidence type="ECO:0000313" key="4">
    <source>
        <dbReference type="Proteomes" id="UP001175001"/>
    </source>
</evidence>
<dbReference type="InterPro" id="IPR002110">
    <property type="entry name" value="Ankyrin_rpt"/>
</dbReference>
<dbReference type="SUPFAM" id="SSF48403">
    <property type="entry name" value="Ankyrin repeat"/>
    <property type="match status" value="1"/>
</dbReference>
<dbReference type="PANTHER" id="PTHR24148">
    <property type="entry name" value="ANKYRIN REPEAT DOMAIN-CONTAINING PROTEIN 39 HOMOLOG-RELATED"/>
    <property type="match status" value="1"/>
</dbReference>
<dbReference type="AlphaFoldDB" id="A0AA39YJ56"/>
<name>A0AA39YJ56_9PEZI</name>
<dbReference type="EMBL" id="JAUJDW010000026">
    <property type="protein sequence ID" value="KAK0653597.1"/>
    <property type="molecule type" value="Genomic_DNA"/>
</dbReference>
<dbReference type="PROSITE" id="PS50088">
    <property type="entry name" value="ANK_REPEAT"/>
    <property type="match status" value="2"/>
</dbReference>
<sequence length="417" mass="47073">MIQCNGKRFSVQLNLHDALLRLSAPATCNDEPRLVYDKTPLIYYAEVGNLRQVVRLLRGGADVGARDAFGETALHYAAGNGHGDVVKALVLAGSDVRWTNDRGDTPLMGAGHCRHGNYKNVERFLTGWGRRHGSPVPQRETGLKRLPAEEGYFWIDAICINQEDSEEKAGQVAMMGEIYKMASSVVIWLGPEREHYADETMEALREIWRLEEAWVDEDAMEKLLENPASILEADSKHAGVAKEWLDSFFEEAKLNLVQGCNLFKRAWFDRAWTIQEMCMAGHLTVLCGTVVIPWSTFVLAASIVTGFQRWQFGNDGLYRLEENQVPAGWDRMRNLTLAGRFHTEAAVIDMERTRLQLKKHGGKISMISALSLSRNAKATDVRDKVFADRNHQSDCEESDAYTASWILSQFRLHLKED</sequence>
<dbReference type="InterPro" id="IPR010730">
    <property type="entry name" value="HET"/>
</dbReference>
<reference evidence="3" key="1">
    <citation type="submission" date="2023-06" db="EMBL/GenBank/DDBJ databases">
        <title>Multi-omics analyses reveal the molecular pathogenesis toolkit of Lasiodiplodia hormozganensis, a cross-kingdom pathogen.</title>
        <authorList>
            <person name="Felix C."/>
            <person name="Meneses R."/>
            <person name="Goncalves M.F.M."/>
            <person name="Tilleman L."/>
            <person name="Duarte A.S."/>
            <person name="Jorrin-Novo J.V."/>
            <person name="Van De Peer Y."/>
            <person name="Deforce D."/>
            <person name="Van Nieuwerburgh F."/>
            <person name="Esteves A.C."/>
            <person name="Alves A."/>
        </authorList>
    </citation>
    <scope>NUCLEOTIDE SEQUENCE</scope>
    <source>
        <strain evidence="3">CBS 339.90</strain>
    </source>
</reference>
<evidence type="ECO:0000256" key="1">
    <source>
        <dbReference type="PROSITE-ProRule" id="PRU00023"/>
    </source>
</evidence>
<dbReference type="Proteomes" id="UP001175001">
    <property type="component" value="Unassembled WGS sequence"/>
</dbReference>
<feature type="repeat" description="ANK" evidence="1">
    <location>
        <begin position="36"/>
        <end position="68"/>
    </location>
</feature>
<keyword evidence="1" id="KW-0040">ANK repeat</keyword>